<reference evidence="8 9" key="1">
    <citation type="journal article" date="2006" name="Nat. Biotechnol.">
        <title>Complete genome of the mutualistic, N2-fixing grass endophyte Azoarcus sp. strain BH72.</title>
        <authorList>
            <person name="Krause A."/>
            <person name="Ramakumar A."/>
            <person name="Bartels D."/>
            <person name="Battistoni F."/>
            <person name="Bekel T."/>
            <person name="Boch J."/>
            <person name="Boehm M."/>
            <person name="Friedrich F."/>
            <person name="Hurek T."/>
            <person name="Krause L."/>
            <person name="Linke B."/>
            <person name="McHardy A.C."/>
            <person name="Sarkar A."/>
            <person name="Schneiker S."/>
            <person name="Syed A.A."/>
            <person name="Thauer R."/>
            <person name="Vorhoelter F.-J."/>
            <person name="Weidner S."/>
            <person name="Puehler A."/>
            <person name="Reinhold-Hurek B."/>
            <person name="Kaiser O."/>
            <person name="Goesmann A."/>
        </authorList>
    </citation>
    <scope>NUCLEOTIDE SEQUENCE [LARGE SCALE GENOMIC DNA]</scope>
    <source>
        <strain evidence="8 9">BH72</strain>
    </source>
</reference>
<evidence type="ECO:0000256" key="4">
    <source>
        <dbReference type="PROSITE-ProRule" id="PRU00284"/>
    </source>
</evidence>
<comment type="subcellular location">
    <subcellularLocation>
        <location evidence="1">Membrane</location>
    </subcellularLocation>
</comment>
<evidence type="ECO:0000256" key="2">
    <source>
        <dbReference type="ARBA" id="ARBA00023224"/>
    </source>
</evidence>
<evidence type="ECO:0000256" key="5">
    <source>
        <dbReference type="SAM" id="Phobius"/>
    </source>
</evidence>
<accession>A1K1K4</accession>
<dbReference type="GO" id="GO:0006935">
    <property type="term" value="P:chemotaxis"/>
    <property type="evidence" value="ECO:0007669"/>
    <property type="project" value="UniProtKB-ARBA"/>
</dbReference>
<dbReference type="SMART" id="SM00283">
    <property type="entry name" value="MA"/>
    <property type="match status" value="1"/>
</dbReference>
<dbReference type="KEGG" id="aoa:dqs_0101"/>
<dbReference type="Pfam" id="PF00672">
    <property type="entry name" value="HAMP"/>
    <property type="match status" value="1"/>
</dbReference>
<dbReference type="KEGG" id="azo:azo0091"/>
<dbReference type="GO" id="GO:0016020">
    <property type="term" value="C:membrane"/>
    <property type="evidence" value="ECO:0007669"/>
    <property type="project" value="UniProtKB-SubCell"/>
</dbReference>
<dbReference type="Gene3D" id="3.30.450.290">
    <property type="match status" value="1"/>
</dbReference>
<keyword evidence="5" id="KW-0472">Membrane</keyword>
<evidence type="ECO:0000259" key="7">
    <source>
        <dbReference type="PROSITE" id="PS50885"/>
    </source>
</evidence>
<dbReference type="AlphaFoldDB" id="A1K1K4"/>
<feature type="domain" description="Methyl-accepting transducer" evidence="6">
    <location>
        <begin position="269"/>
        <end position="505"/>
    </location>
</feature>
<dbReference type="SUPFAM" id="SSF58104">
    <property type="entry name" value="Methyl-accepting chemotaxis protein (MCP) signaling domain"/>
    <property type="match status" value="1"/>
</dbReference>
<dbReference type="InterPro" id="IPR003660">
    <property type="entry name" value="HAMP_dom"/>
</dbReference>
<dbReference type="FunFam" id="1.10.287.950:FF:000001">
    <property type="entry name" value="Methyl-accepting chemotaxis sensory transducer"/>
    <property type="match status" value="1"/>
</dbReference>
<keyword evidence="5" id="KW-1133">Transmembrane helix</keyword>
<dbReference type="CDD" id="cd06225">
    <property type="entry name" value="HAMP"/>
    <property type="match status" value="1"/>
</dbReference>
<gene>
    <name evidence="8" type="ordered locus">azo0091</name>
</gene>
<dbReference type="InterPro" id="IPR004089">
    <property type="entry name" value="MCPsignal_dom"/>
</dbReference>
<dbReference type="Pfam" id="PF00015">
    <property type="entry name" value="MCPsignal"/>
    <property type="match status" value="1"/>
</dbReference>
<evidence type="ECO:0000256" key="1">
    <source>
        <dbReference type="ARBA" id="ARBA00004370"/>
    </source>
</evidence>
<feature type="transmembrane region" description="Helical" evidence="5">
    <location>
        <begin position="9"/>
        <end position="31"/>
    </location>
</feature>
<dbReference type="EMBL" id="AM406670">
    <property type="protein sequence ID" value="CAL92709.1"/>
    <property type="molecule type" value="Genomic_DNA"/>
</dbReference>
<dbReference type="HOGENOM" id="CLU_000445_107_27_4"/>
<dbReference type="GO" id="GO:0007165">
    <property type="term" value="P:signal transduction"/>
    <property type="evidence" value="ECO:0007669"/>
    <property type="project" value="UniProtKB-KW"/>
</dbReference>
<dbReference type="Gene3D" id="1.10.287.950">
    <property type="entry name" value="Methyl-accepting chemotaxis protein"/>
    <property type="match status" value="1"/>
</dbReference>
<keyword evidence="9" id="KW-1185">Reference proteome</keyword>
<evidence type="ECO:0000313" key="9">
    <source>
        <dbReference type="Proteomes" id="UP000002588"/>
    </source>
</evidence>
<proteinExistence type="inferred from homology"/>
<organism evidence="8 9">
    <name type="scientific">Azoarcus sp. (strain BH72)</name>
    <dbReference type="NCBI Taxonomy" id="418699"/>
    <lineage>
        <taxon>Bacteria</taxon>
        <taxon>Pseudomonadati</taxon>
        <taxon>Pseudomonadota</taxon>
        <taxon>Betaproteobacteria</taxon>
        <taxon>Rhodocyclales</taxon>
        <taxon>Zoogloeaceae</taxon>
        <taxon>Azoarcus</taxon>
    </lineage>
</organism>
<feature type="domain" description="HAMP" evidence="7">
    <location>
        <begin position="210"/>
        <end position="264"/>
    </location>
</feature>
<evidence type="ECO:0000313" key="8">
    <source>
        <dbReference type="EMBL" id="CAL92709.1"/>
    </source>
</evidence>
<dbReference type="PROSITE" id="PS50885">
    <property type="entry name" value="HAMP"/>
    <property type="match status" value="1"/>
</dbReference>
<dbReference type="RefSeq" id="WP_011763828.1">
    <property type="nucleotide sequence ID" value="NC_008702.1"/>
</dbReference>
<dbReference type="PROSITE" id="PS50111">
    <property type="entry name" value="CHEMOTAXIS_TRANSDUC_2"/>
    <property type="match status" value="1"/>
</dbReference>
<dbReference type="OrthoDB" id="2489132at2"/>
<evidence type="ECO:0000259" key="6">
    <source>
        <dbReference type="PROSITE" id="PS50111"/>
    </source>
</evidence>
<dbReference type="PANTHER" id="PTHR32089">
    <property type="entry name" value="METHYL-ACCEPTING CHEMOTAXIS PROTEIN MCPB"/>
    <property type="match status" value="1"/>
</dbReference>
<dbReference type="PANTHER" id="PTHR32089:SF112">
    <property type="entry name" value="LYSOZYME-LIKE PROTEIN-RELATED"/>
    <property type="match status" value="1"/>
</dbReference>
<protein>
    <submittedName>
        <fullName evidence="8">Probable methyl-accepting chemotaxis protein</fullName>
    </submittedName>
</protein>
<dbReference type="STRING" id="62928.azo0091"/>
<evidence type="ECO:0000256" key="3">
    <source>
        <dbReference type="ARBA" id="ARBA00029447"/>
    </source>
</evidence>
<sequence length="541" mass="57468">MGRLANTPIWLRLTGAIWLMLVLAWGSMIAWETRANRDIAIEQAKDFARSVNEMTMAGLTGMMITGTVAQRDVFLDQIKELSAVRDLEVIRGEAVSKLFGPGAGAASEPPDAVEREVLAGGEPVMRVENDAQNGEHLRVVIAARASHNYLGKDCILCHQVAEGTPLGAVSMRISLDKVNAAVTSFRNQSIVFAVLVSLPLLAVVFLFIRRFVIRPLDHLGAGMAEIAQGEGDLTRRLARDGDDEIGRTAEVFNRMLATLAGLVRQVGESASQVTGSAASLASGAARVAESSHRQNDRSLSAAGAVEALTVDIARIAESTERVRERSRESLARSLEGQHSLAQLIGEVGHVEGAVQHMATAVDAFMQSTSAITRMTQEVREIAEQTNLLALNAAIEAARAGEQGRGFAVVADEVRKLAEKSAHSAGGIDAITREIGQQSDSVNQAIARGLEHLASSRRAADVVSGVLDAANAAVSEVGEGLDHIAATTAEQRRSSESVTASIEAIAGMARDNNAAIEETVAAARELEQLAARLQDSVSRFRV</sequence>
<keyword evidence="2 4" id="KW-0807">Transducer</keyword>
<comment type="similarity">
    <text evidence="3">Belongs to the methyl-accepting chemotaxis (MCP) protein family.</text>
</comment>
<name>A1K1K4_AZOSB</name>
<dbReference type="SMART" id="SM00304">
    <property type="entry name" value="HAMP"/>
    <property type="match status" value="2"/>
</dbReference>
<dbReference type="Proteomes" id="UP000002588">
    <property type="component" value="Chromosome"/>
</dbReference>
<dbReference type="eggNOG" id="COG0840">
    <property type="taxonomic scope" value="Bacteria"/>
</dbReference>
<keyword evidence="5" id="KW-0812">Transmembrane</keyword>
<feature type="transmembrane region" description="Helical" evidence="5">
    <location>
        <begin position="190"/>
        <end position="208"/>
    </location>
</feature>